<comment type="caution">
    <text evidence="2">The sequence shown here is derived from an EMBL/GenBank/DDBJ whole genome shotgun (WGS) entry which is preliminary data.</text>
</comment>
<organism evidence="2 3">
    <name type="scientific">Candidatus Thiodiazotropha taylori</name>
    <dbReference type="NCBI Taxonomy" id="2792791"/>
    <lineage>
        <taxon>Bacteria</taxon>
        <taxon>Pseudomonadati</taxon>
        <taxon>Pseudomonadota</taxon>
        <taxon>Gammaproteobacteria</taxon>
        <taxon>Chromatiales</taxon>
        <taxon>Sedimenticolaceae</taxon>
        <taxon>Candidatus Thiodiazotropha</taxon>
    </lineage>
</organism>
<keyword evidence="1" id="KW-0472">Membrane</keyword>
<evidence type="ECO:0000256" key="1">
    <source>
        <dbReference type="SAM" id="Phobius"/>
    </source>
</evidence>
<accession>A0A9E4NKB8</accession>
<keyword evidence="1" id="KW-1133">Transmembrane helix</keyword>
<reference evidence="2" key="1">
    <citation type="journal article" date="2021" name="Proc. Natl. Acad. Sci. U.S.A.">
        <title>Global biogeography of chemosynthetic symbionts reveals both localized and globally distributed symbiont groups. .</title>
        <authorList>
            <person name="Osvatic J.T."/>
            <person name="Wilkins L.G.E."/>
            <person name="Leibrecht L."/>
            <person name="Leray M."/>
            <person name="Zauner S."/>
            <person name="Polzin J."/>
            <person name="Camacho Y."/>
            <person name="Gros O."/>
            <person name="van Gils J.A."/>
            <person name="Eisen J.A."/>
            <person name="Petersen J.M."/>
            <person name="Yuen B."/>
        </authorList>
    </citation>
    <scope>NUCLEOTIDE SEQUENCE</scope>
    <source>
        <strain evidence="2">MAGclacostrist055</strain>
    </source>
</reference>
<evidence type="ECO:0000313" key="2">
    <source>
        <dbReference type="EMBL" id="MCG7978933.1"/>
    </source>
</evidence>
<proteinExistence type="predicted"/>
<keyword evidence="1" id="KW-0812">Transmembrane</keyword>
<protein>
    <submittedName>
        <fullName evidence="2">Uncharacterized protein</fullName>
    </submittedName>
</protein>
<gene>
    <name evidence="2" type="ORF">JAY77_12445</name>
</gene>
<sequence length="198" mass="22132">MKVDERKSSAQTRDEELLPQGNPIILIFVLLLCLTILFMLTSAIANGAEKKLPNKAAGQTAVAKWKPPVAHKIIQPEMVSADLANEIADKWGIRLISLRLTAAGYMIDFRFRVLNVEKSKNFFDQRVKPHLVVERSNAKLPIPMAAKVGAFRTTNRGQNIKPNKTYYMVFGNPDAHVKSGEKVTMVIGDFKAEHLIVH</sequence>
<evidence type="ECO:0000313" key="3">
    <source>
        <dbReference type="Proteomes" id="UP000886674"/>
    </source>
</evidence>
<dbReference type="AlphaFoldDB" id="A0A9E4NKB8"/>
<name>A0A9E4NKB8_9GAMM</name>
<feature type="transmembrane region" description="Helical" evidence="1">
    <location>
        <begin position="24"/>
        <end position="45"/>
    </location>
</feature>
<dbReference type="EMBL" id="JAEPCR010000051">
    <property type="protein sequence ID" value="MCG7978933.1"/>
    <property type="molecule type" value="Genomic_DNA"/>
</dbReference>
<dbReference type="Proteomes" id="UP000886674">
    <property type="component" value="Unassembled WGS sequence"/>
</dbReference>